<dbReference type="InterPro" id="IPR034768">
    <property type="entry name" value="4FE4S_WBL"/>
</dbReference>
<dbReference type="Proteomes" id="UP000292564">
    <property type="component" value="Unassembled WGS sequence"/>
</dbReference>
<feature type="domain" description="4Fe-4S Wbl-type" evidence="1">
    <location>
        <begin position="61"/>
        <end position="125"/>
    </location>
</feature>
<reference evidence="2 3" key="1">
    <citation type="submission" date="2019-02" db="EMBL/GenBank/DDBJ databases">
        <title>Sequencing the genomes of 1000 actinobacteria strains.</title>
        <authorList>
            <person name="Klenk H.-P."/>
        </authorList>
    </citation>
    <scope>NUCLEOTIDE SEQUENCE [LARGE SCALE GENOMIC DNA]</scope>
    <source>
        <strain evidence="2 3">DSM 45162</strain>
    </source>
</reference>
<keyword evidence="3" id="KW-1185">Reference proteome</keyword>
<proteinExistence type="predicted"/>
<evidence type="ECO:0000259" key="1">
    <source>
        <dbReference type="PROSITE" id="PS51674"/>
    </source>
</evidence>
<dbReference type="OrthoDB" id="3403192at2"/>
<protein>
    <submittedName>
        <fullName evidence="2">Transcription factor WhiB</fullName>
    </submittedName>
</protein>
<dbReference type="EMBL" id="SHKY01000002">
    <property type="protein sequence ID" value="RZU46536.1"/>
    <property type="molecule type" value="Genomic_DNA"/>
</dbReference>
<sequence>MPMTTVSAPLPEGTRSEVAAESTAVLRKRVAASGLCRPGAASTTVVTFHASVAAPHPSDVGGADKTHDLWFPLEETGVKAVAQARRACKGCPVKDECGVLAYREEAASGDVHGVRGGLCAGERRDALRQFRAPKGGAR</sequence>
<dbReference type="AlphaFoldDB" id="A0A4V2G5Y0"/>
<accession>A0A4V2G5Y0</accession>
<gene>
    <name evidence="2" type="ORF">EV385_6610</name>
</gene>
<organism evidence="2 3">
    <name type="scientific">Krasilnikovia cinnamomea</name>
    <dbReference type="NCBI Taxonomy" id="349313"/>
    <lineage>
        <taxon>Bacteria</taxon>
        <taxon>Bacillati</taxon>
        <taxon>Actinomycetota</taxon>
        <taxon>Actinomycetes</taxon>
        <taxon>Micromonosporales</taxon>
        <taxon>Micromonosporaceae</taxon>
        <taxon>Krasilnikovia</taxon>
    </lineage>
</organism>
<dbReference type="PROSITE" id="PS51674">
    <property type="entry name" value="4FE4S_WBL"/>
    <property type="match status" value="1"/>
</dbReference>
<evidence type="ECO:0000313" key="2">
    <source>
        <dbReference type="EMBL" id="RZU46536.1"/>
    </source>
</evidence>
<dbReference type="Pfam" id="PF02467">
    <property type="entry name" value="Whib"/>
    <property type="match status" value="1"/>
</dbReference>
<evidence type="ECO:0000313" key="3">
    <source>
        <dbReference type="Proteomes" id="UP000292564"/>
    </source>
</evidence>
<comment type="caution">
    <text evidence="2">The sequence shown here is derived from an EMBL/GenBank/DDBJ whole genome shotgun (WGS) entry which is preliminary data.</text>
</comment>
<name>A0A4V2G5Y0_9ACTN</name>